<dbReference type="InterPro" id="IPR031107">
    <property type="entry name" value="Small_HSP"/>
</dbReference>
<evidence type="ECO:0000256" key="2">
    <source>
        <dbReference type="RuleBase" id="RU003616"/>
    </source>
</evidence>
<protein>
    <submittedName>
        <fullName evidence="4">T786P28D</fullName>
    </submittedName>
</protein>
<dbReference type="InterPro" id="IPR002068">
    <property type="entry name" value="A-crystallin/Hsp20_dom"/>
</dbReference>
<sequence>MFGLIPTFTNNLTSRDNSFKSIFDVFNEPFFQNAFTPVNSMFNAFKVDVKDTDNAYELTAELPGVKKENIALDYQNGYLTIKATIQNEQNQNEENNYIHQERYYGTMQRSFYVGQIDKANAKAEYTDGVLKMTLPKLQPQSTTTQIDID</sequence>
<dbReference type="AlphaFoldDB" id="A0A378NSQ2"/>
<dbReference type="InterPro" id="IPR008978">
    <property type="entry name" value="HSP20-like_chaperone"/>
</dbReference>
<dbReference type="Proteomes" id="UP000255234">
    <property type="component" value="Unassembled WGS sequence"/>
</dbReference>
<dbReference type="Gene3D" id="2.60.40.790">
    <property type="match status" value="1"/>
</dbReference>
<evidence type="ECO:0000313" key="4">
    <source>
        <dbReference type="EMBL" id="STY71413.1"/>
    </source>
</evidence>
<gene>
    <name evidence="4" type="ORF">NCTC10571_01569</name>
</gene>
<dbReference type="RefSeq" id="WP_115151749.1">
    <property type="nucleotide sequence ID" value="NZ_UGPP01000001.1"/>
</dbReference>
<proteinExistence type="inferred from homology"/>
<feature type="domain" description="SHSP" evidence="3">
    <location>
        <begin position="36"/>
        <end position="149"/>
    </location>
</feature>
<dbReference type="Pfam" id="PF00011">
    <property type="entry name" value="HSP20"/>
    <property type="match status" value="1"/>
</dbReference>
<dbReference type="PROSITE" id="PS01031">
    <property type="entry name" value="SHSP"/>
    <property type="match status" value="1"/>
</dbReference>
<dbReference type="SUPFAM" id="SSF49764">
    <property type="entry name" value="HSP20-like chaperones"/>
    <property type="match status" value="1"/>
</dbReference>
<dbReference type="CDD" id="cd06471">
    <property type="entry name" value="ACD_LpsHSP_like"/>
    <property type="match status" value="1"/>
</dbReference>
<comment type="similarity">
    <text evidence="1 2">Belongs to the small heat shock protein (HSP20) family.</text>
</comment>
<reference evidence="4 5" key="1">
    <citation type="submission" date="2018-06" db="EMBL/GenBank/DDBJ databases">
        <authorList>
            <consortium name="Pathogen Informatics"/>
            <person name="Doyle S."/>
        </authorList>
    </citation>
    <scope>NUCLEOTIDE SEQUENCE [LARGE SCALE GENOMIC DNA]</scope>
    <source>
        <strain evidence="4 5">NCTC10571</strain>
    </source>
</reference>
<accession>A0A378NSQ2</accession>
<evidence type="ECO:0000313" key="5">
    <source>
        <dbReference type="Proteomes" id="UP000255234"/>
    </source>
</evidence>
<dbReference type="EMBL" id="UGPP01000001">
    <property type="protein sequence ID" value="STY71413.1"/>
    <property type="molecule type" value="Genomic_DNA"/>
</dbReference>
<dbReference type="PANTHER" id="PTHR11527">
    <property type="entry name" value="HEAT-SHOCK PROTEIN 20 FAMILY MEMBER"/>
    <property type="match status" value="1"/>
</dbReference>
<evidence type="ECO:0000256" key="1">
    <source>
        <dbReference type="PROSITE-ProRule" id="PRU00285"/>
    </source>
</evidence>
<organism evidence="4 5">
    <name type="scientific">Megamonas hypermegale</name>
    <dbReference type="NCBI Taxonomy" id="158847"/>
    <lineage>
        <taxon>Bacteria</taxon>
        <taxon>Bacillati</taxon>
        <taxon>Bacillota</taxon>
        <taxon>Negativicutes</taxon>
        <taxon>Selenomonadales</taxon>
        <taxon>Selenomonadaceae</taxon>
        <taxon>Megamonas</taxon>
    </lineage>
</organism>
<evidence type="ECO:0000259" key="3">
    <source>
        <dbReference type="PROSITE" id="PS01031"/>
    </source>
</evidence>
<name>A0A378NSQ2_9FIRM</name>